<comment type="domain">
    <text evidence="8">The DHHC domain is required for palmitoyltransferase activity.</text>
</comment>
<evidence type="ECO:0000256" key="3">
    <source>
        <dbReference type="ARBA" id="ARBA00022692"/>
    </source>
</evidence>
<evidence type="ECO:0000256" key="4">
    <source>
        <dbReference type="ARBA" id="ARBA00022989"/>
    </source>
</evidence>
<comment type="similarity">
    <text evidence="8">Belongs to the DHHC palmitoyltransferase family.</text>
</comment>
<dbReference type="PANTHER" id="PTHR12246">
    <property type="entry name" value="PALMITOYLTRANSFERASE ZDHHC16"/>
    <property type="match status" value="1"/>
</dbReference>
<sequence>MVDFFDFVVLSSIIIILPLVNDFLNNTFPNAKIGRIASEIVGSILVLFIFHLVIAGVWLWYTYYLPYYYTKESIYSLGSLNIFDIPSKVAKTPEEESSIRISITLQAIFLFIVVTNIYHYFYRAIVADNYLPQLNKTKQQKLSDEQREKLCSQCTIYSKDKWSSLHINNKSFHCKICKRCTNAMDHHCPFINNCVGINNHHYFYLFLTYTYLAMIYACFLTYYPFMDCVYNKSQDLKPMCIKMDKYSYIFLCCLIVITAANGVFCFQNYLISTNSKTVQLLRKLKKSKTYIEWFKWIIDNFKTNFSFNNYKQMFTNWKLYNIIIPYKK</sequence>
<keyword evidence="11" id="KW-1185">Reference proteome</keyword>
<evidence type="ECO:0000313" key="10">
    <source>
        <dbReference type="EMBL" id="EGC28837.1"/>
    </source>
</evidence>
<dbReference type="Proteomes" id="UP000001064">
    <property type="component" value="Unassembled WGS sequence"/>
</dbReference>
<dbReference type="EMBL" id="GL871534">
    <property type="protein sequence ID" value="EGC28837.1"/>
    <property type="molecule type" value="Genomic_DNA"/>
</dbReference>
<feature type="transmembrane region" description="Helical" evidence="8">
    <location>
        <begin position="6"/>
        <end position="24"/>
    </location>
</feature>
<dbReference type="GO" id="GO:0005794">
    <property type="term" value="C:Golgi apparatus"/>
    <property type="evidence" value="ECO:0000318"/>
    <property type="project" value="GO_Central"/>
</dbReference>
<feature type="domain" description="Palmitoyltransferase DHHC" evidence="9">
    <location>
        <begin position="165"/>
        <end position="279"/>
    </location>
</feature>
<dbReference type="GO" id="GO:0006612">
    <property type="term" value="P:protein targeting to membrane"/>
    <property type="evidence" value="ECO:0000318"/>
    <property type="project" value="GO_Central"/>
</dbReference>
<dbReference type="PROSITE" id="PS50216">
    <property type="entry name" value="DHHC"/>
    <property type="match status" value="1"/>
</dbReference>
<evidence type="ECO:0000259" key="9">
    <source>
        <dbReference type="Pfam" id="PF01529"/>
    </source>
</evidence>
<comment type="catalytic activity">
    <reaction evidence="8">
        <text>L-cysteinyl-[protein] + hexadecanoyl-CoA = S-hexadecanoyl-L-cysteinyl-[protein] + CoA</text>
        <dbReference type="Rhea" id="RHEA:36683"/>
        <dbReference type="Rhea" id="RHEA-COMP:10131"/>
        <dbReference type="Rhea" id="RHEA-COMP:11032"/>
        <dbReference type="ChEBI" id="CHEBI:29950"/>
        <dbReference type="ChEBI" id="CHEBI:57287"/>
        <dbReference type="ChEBI" id="CHEBI:57379"/>
        <dbReference type="ChEBI" id="CHEBI:74151"/>
        <dbReference type="EC" id="2.3.1.225"/>
    </reaction>
</comment>
<name>F1A4P0_DICPU</name>
<evidence type="ECO:0000256" key="1">
    <source>
        <dbReference type="ARBA" id="ARBA00004141"/>
    </source>
</evidence>
<comment type="subcellular location">
    <subcellularLocation>
        <location evidence="1">Membrane</location>
        <topology evidence="1">Multi-pass membrane protein</topology>
    </subcellularLocation>
</comment>
<keyword evidence="5 8" id="KW-0472">Membrane</keyword>
<keyword evidence="6" id="KW-0325">Glycoprotein</keyword>
<evidence type="ECO:0000256" key="2">
    <source>
        <dbReference type="ARBA" id="ARBA00022679"/>
    </source>
</evidence>
<evidence type="ECO:0000256" key="6">
    <source>
        <dbReference type="ARBA" id="ARBA00023180"/>
    </source>
</evidence>
<protein>
    <recommendedName>
        <fullName evidence="8">Palmitoyltransferase</fullName>
        <ecNumber evidence="8">2.3.1.225</ecNumber>
    </recommendedName>
</protein>
<feature type="transmembrane region" description="Helical" evidence="8">
    <location>
        <begin position="101"/>
        <end position="121"/>
    </location>
</feature>
<dbReference type="GeneID" id="10507098"/>
<dbReference type="VEuPathDB" id="AmoebaDB:DICPUDRAFT_85094"/>
<dbReference type="AlphaFoldDB" id="F1A4P0"/>
<dbReference type="OrthoDB" id="331948at2759"/>
<dbReference type="GO" id="GO:0019706">
    <property type="term" value="F:protein-cysteine S-palmitoyltransferase activity"/>
    <property type="evidence" value="ECO:0000318"/>
    <property type="project" value="GO_Central"/>
</dbReference>
<dbReference type="InterPro" id="IPR001594">
    <property type="entry name" value="Palmitoyltrfase_DHHC"/>
</dbReference>
<dbReference type="RefSeq" id="XP_003294637.1">
    <property type="nucleotide sequence ID" value="XM_003294589.1"/>
</dbReference>
<dbReference type="GO" id="GO:0005783">
    <property type="term" value="C:endoplasmic reticulum"/>
    <property type="evidence" value="ECO:0000318"/>
    <property type="project" value="GO_Central"/>
</dbReference>
<gene>
    <name evidence="10" type="ORF">DICPUDRAFT_85094</name>
</gene>
<feature type="transmembrane region" description="Helical" evidence="8">
    <location>
        <begin position="36"/>
        <end position="61"/>
    </location>
</feature>
<feature type="transmembrane region" description="Helical" evidence="8">
    <location>
        <begin position="246"/>
        <end position="266"/>
    </location>
</feature>
<dbReference type="eggNOG" id="KOG1311">
    <property type="taxonomic scope" value="Eukaryota"/>
</dbReference>
<dbReference type="OMA" id="GTHHCSW"/>
<dbReference type="STRING" id="5786.F1A4P0"/>
<evidence type="ECO:0000256" key="7">
    <source>
        <dbReference type="ARBA" id="ARBA00023315"/>
    </source>
</evidence>
<dbReference type="KEGG" id="dpp:DICPUDRAFT_85094"/>
<dbReference type="InterPro" id="IPR039859">
    <property type="entry name" value="PFA4/ZDH16/20/ERF2-like"/>
</dbReference>
<dbReference type="InParanoid" id="F1A4P0"/>
<keyword evidence="4 8" id="KW-1133">Transmembrane helix</keyword>
<keyword evidence="2 8" id="KW-0808">Transferase</keyword>
<evidence type="ECO:0000313" key="11">
    <source>
        <dbReference type="Proteomes" id="UP000001064"/>
    </source>
</evidence>
<evidence type="ECO:0000256" key="5">
    <source>
        <dbReference type="ARBA" id="ARBA00023136"/>
    </source>
</evidence>
<reference evidence="11" key="1">
    <citation type="journal article" date="2011" name="Genome Biol.">
        <title>Comparative genomics of the social amoebae Dictyostelium discoideum and Dictyostelium purpureum.</title>
        <authorList>
            <consortium name="US DOE Joint Genome Institute (JGI-PGF)"/>
            <person name="Sucgang R."/>
            <person name="Kuo A."/>
            <person name="Tian X."/>
            <person name="Salerno W."/>
            <person name="Parikh A."/>
            <person name="Feasley C.L."/>
            <person name="Dalin E."/>
            <person name="Tu H."/>
            <person name="Huang E."/>
            <person name="Barry K."/>
            <person name="Lindquist E."/>
            <person name="Shapiro H."/>
            <person name="Bruce D."/>
            <person name="Schmutz J."/>
            <person name="Salamov A."/>
            <person name="Fey P."/>
            <person name="Gaudet P."/>
            <person name="Anjard C."/>
            <person name="Babu M.M."/>
            <person name="Basu S."/>
            <person name="Bushmanova Y."/>
            <person name="van der Wel H."/>
            <person name="Katoh-Kurasawa M."/>
            <person name="Dinh C."/>
            <person name="Coutinho P.M."/>
            <person name="Saito T."/>
            <person name="Elias M."/>
            <person name="Schaap P."/>
            <person name="Kay R.R."/>
            <person name="Henrissat B."/>
            <person name="Eichinger L."/>
            <person name="Rivero F."/>
            <person name="Putnam N.H."/>
            <person name="West C.M."/>
            <person name="Loomis W.F."/>
            <person name="Chisholm R.L."/>
            <person name="Shaulsky G."/>
            <person name="Strassmann J.E."/>
            <person name="Queller D.C."/>
            <person name="Kuspa A."/>
            <person name="Grigoriev I.V."/>
        </authorList>
    </citation>
    <scope>NUCLEOTIDE SEQUENCE [LARGE SCALE GENOMIC DNA]</scope>
    <source>
        <strain evidence="11">QSDP1</strain>
    </source>
</reference>
<keyword evidence="3 8" id="KW-0812">Transmembrane</keyword>
<dbReference type="EC" id="2.3.1.225" evidence="8"/>
<dbReference type="GO" id="GO:0016020">
    <property type="term" value="C:membrane"/>
    <property type="evidence" value="ECO:0007669"/>
    <property type="project" value="UniProtKB-SubCell"/>
</dbReference>
<proteinExistence type="inferred from homology"/>
<feature type="transmembrane region" description="Helical" evidence="8">
    <location>
        <begin position="202"/>
        <end position="226"/>
    </location>
</feature>
<accession>F1A4P0</accession>
<organism evidence="10 11">
    <name type="scientific">Dictyostelium purpureum</name>
    <name type="common">Slime mold</name>
    <dbReference type="NCBI Taxonomy" id="5786"/>
    <lineage>
        <taxon>Eukaryota</taxon>
        <taxon>Amoebozoa</taxon>
        <taxon>Evosea</taxon>
        <taxon>Eumycetozoa</taxon>
        <taxon>Dictyostelia</taxon>
        <taxon>Dictyosteliales</taxon>
        <taxon>Dictyosteliaceae</taxon>
        <taxon>Dictyostelium</taxon>
    </lineage>
</organism>
<evidence type="ECO:0000256" key="8">
    <source>
        <dbReference type="RuleBase" id="RU079119"/>
    </source>
</evidence>
<keyword evidence="7 8" id="KW-0012">Acyltransferase</keyword>
<dbReference type="Pfam" id="PF01529">
    <property type="entry name" value="DHHC"/>
    <property type="match status" value="1"/>
</dbReference>